<dbReference type="Proteomes" id="UP000326939">
    <property type="component" value="Chromosome 1"/>
</dbReference>
<sequence>MATATNPIKVLSPNSRLLLAKPFCITSLTCPTLFNGATTSLHKPLLVIKCSSNSSEEIEPSNGNNFKDAFSGMVDKQVEELLNRQENRVLLDGLEKASQRVEMARRELAEIERQELEAKQLRDYINQLESRASEGCCKWDFEIAGFLVIINEVILLNYCLKFVTFVWYCYLILVEFKIAECQQEILEARAMVDEAERSLSRNNDGDALESKEINRDEERLESIKAGFVSALVGTLAGLPISLTQATSNAQLILPSTITFISCALFGLTFRYAVRRDLDDFHLKTGTVAAFGIVKGLATLAGGQPLELNPESFLSHAFNGAMYVSENLLIFAFAAVSLDFFFKMGLLSPFPMKRSASRTNVE</sequence>
<gene>
    <name evidence="3" type="ORF">DKX38_000601</name>
</gene>
<organism evidence="3 4">
    <name type="scientific">Salix brachista</name>
    <dbReference type="NCBI Taxonomy" id="2182728"/>
    <lineage>
        <taxon>Eukaryota</taxon>
        <taxon>Viridiplantae</taxon>
        <taxon>Streptophyta</taxon>
        <taxon>Embryophyta</taxon>
        <taxon>Tracheophyta</taxon>
        <taxon>Spermatophyta</taxon>
        <taxon>Magnoliopsida</taxon>
        <taxon>eudicotyledons</taxon>
        <taxon>Gunneridae</taxon>
        <taxon>Pentapetalae</taxon>
        <taxon>rosids</taxon>
        <taxon>fabids</taxon>
        <taxon>Malpighiales</taxon>
        <taxon>Salicaceae</taxon>
        <taxon>Saliceae</taxon>
        <taxon>Salix</taxon>
    </lineage>
</organism>
<evidence type="ECO:0000313" key="3">
    <source>
        <dbReference type="EMBL" id="KAB5573407.1"/>
    </source>
</evidence>
<dbReference type="EMBL" id="VDCV01000001">
    <property type="protein sequence ID" value="KAB5573407.1"/>
    <property type="molecule type" value="Genomic_DNA"/>
</dbReference>
<keyword evidence="2" id="KW-0812">Transmembrane</keyword>
<feature type="transmembrane region" description="Helical" evidence="2">
    <location>
        <begin position="280"/>
        <end position="300"/>
    </location>
</feature>
<feature type="transmembrane region" description="Helical" evidence="2">
    <location>
        <begin position="320"/>
        <end position="341"/>
    </location>
</feature>
<accession>A0A5N5P2I7</accession>
<keyword evidence="2" id="KW-0472">Membrane</keyword>
<keyword evidence="4" id="KW-1185">Reference proteome</keyword>
<evidence type="ECO:0000256" key="2">
    <source>
        <dbReference type="SAM" id="Phobius"/>
    </source>
</evidence>
<evidence type="ECO:0000313" key="4">
    <source>
        <dbReference type="Proteomes" id="UP000326939"/>
    </source>
</evidence>
<feature type="transmembrane region" description="Helical" evidence="2">
    <location>
        <begin position="251"/>
        <end position="273"/>
    </location>
</feature>
<dbReference type="PANTHER" id="PTHR36383:SF1">
    <property type="entry name" value="PROTEIN, PUTATIVE-RELATED"/>
    <property type="match status" value="1"/>
</dbReference>
<proteinExistence type="predicted"/>
<comment type="caution">
    <text evidence="3">The sequence shown here is derived from an EMBL/GenBank/DDBJ whole genome shotgun (WGS) entry which is preliminary data.</text>
</comment>
<reference evidence="4" key="1">
    <citation type="journal article" date="2019" name="Gigascience">
        <title>De novo genome assembly of the endangered Acer yangbiense, a plant species with extremely small populations endemic to Yunnan Province, China.</title>
        <authorList>
            <person name="Yang J."/>
            <person name="Wariss H.M."/>
            <person name="Tao L."/>
            <person name="Zhang R."/>
            <person name="Yun Q."/>
            <person name="Hollingsworth P."/>
            <person name="Dao Z."/>
            <person name="Luo G."/>
            <person name="Guo H."/>
            <person name="Ma Y."/>
            <person name="Sun W."/>
        </authorList>
    </citation>
    <scope>NUCLEOTIDE SEQUENCE [LARGE SCALE GENOMIC DNA]</scope>
    <source>
        <strain evidence="4">cv. br00</strain>
    </source>
</reference>
<keyword evidence="2" id="KW-1133">Transmembrane helix</keyword>
<name>A0A5N5P2I7_9ROSI</name>
<feature type="transmembrane region" description="Helical" evidence="2">
    <location>
        <begin position="225"/>
        <end position="245"/>
    </location>
</feature>
<protein>
    <submittedName>
        <fullName evidence="3">Uncharacterized protein</fullName>
    </submittedName>
</protein>
<feature type="coiled-coil region" evidence="1">
    <location>
        <begin position="94"/>
        <end position="131"/>
    </location>
</feature>
<dbReference type="AlphaFoldDB" id="A0A5N5P2I7"/>
<evidence type="ECO:0000256" key="1">
    <source>
        <dbReference type="SAM" id="Coils"/>
    </source>
</evidence>
<keyword evidence="1" id="KW-0175">Coiled coil</keyword>
<dbReference type="PANTHER" id="PTHR36383">
    <property type="entry name" value="OS09G0529350 PROTEIN"/>
    <property type="match status" value="1"/>
</dbReference>